<dbReference type="InterPro" id="IPR002893">
    <property type="entry name" value="Znf_MYND"/>
</dbReference>
<gene>
    <name evidence="7" type="ORF">SLS62_009029</name>
</gene>
<dbReference type="SUPFAM" id="SSF144232">
    <property type="entry name" value="HIT/MYND zinc finger-like"/>
    <property type="match status" value="1"/>
</dbReference>
<evidence type="ECO:0000256" key="5">
    <source>
        <dbReference type="SAM" id="MobiDB-lite"/>
    </source>
</evidence>
<evidence type="ECO:0000256" key="1">
    <source>
        <dbReference type="ARBA" id="ARBA00022723"/>
    </source>
</evidence>
<sequence length="305" mass="32452">MADQPSTSAGQPSTTAAESSITAGEPSTTADQPSTTAAKAKCHNPNCPWPDNCVPFCSDCDHLPLCAGCYKVHYCCEECQNSDWKDHRVYCKHISSQGASSASFGAMQYYEMIALHDPAALALARDLHLALPAPGSSGSGYHFKKLMRRLIVTGRDTPENIRLFFGSGGGGARSAELARAHAENRMEVLLRPPAGSAQHAEAAALGLDGGCPVENWTPREPSVAEAGELRTIRSMQNAIRRRMGAPGTGTGPGGVVDPTEADMAAILAEQCGNRHDQPESLRIYRLALHSMDRGIVEGKGVWPAE</sequence>
<dbReference type="Gene3D" id="6.10.140.2220">
    <property type="match status" value="1"/>
</dbReference>
<evidence type="ECO:0000256" key="4">
    <source>
        <dbReference type="PROSITE-ProRule" id="PRU00134"/>
    </source>
</evidence>
<feature type="domain" description="MYND-type" evidence="6">
    <location>
        <begin position="57"/>
        <end position="91"/>
    </location>
</feature>
<dbReference type="Pfam" id="PF01753">
    <property type="entry name" value="zf-MYND"/>
    <property type="match status" value="1"/>
</dbReference>
<keyword evidence="2 4" id="KW-0863">Zinc-finger</keyword>
<evidence type="ECO:0000313" key="8">
    <source>
        <dbReference type="Proteomes" id="UP001320420"/>
    </source>
</evidence>
<evidence type="ECO:0000313" key="7">
    <source>
        <dbReference type="EMBL" id="KAK7747618.1"/>
    </source>
</evidence>
<dbReference type="AlphaFoldDB" id="A0AAN9YJQ6"/>
<dbReference type="EMBL" id="JAKJXP020000090">
    <property type="protein sequence ID" value="KAK7747618.1"/>
    <property type="molecule type" value="Genomic_DNA"/>
</dbReference>
<evidence type="ECO:0000256" key="2">
    <source>
        <dbReference type="ARBA" id="ARBA00022771"/>
    </source>
</evidence>
<reference evidence="7 8" key="1">
    <citation type="submission" date="2024-02" db="EMBL/GenBank/DDBJ databases">
        <title>De novo assembly and annotation of 12 fungi associated with fruit tree decline syndrome in Ontario, Canada.</title>
        <authorList>
            <person name="Sulman M."/>
            <person name="Ellouze W."/>
            <person name="Ilyukhin E."/>
        </authorList>
    </citation>
    <scope>NUCLEOTIDE SEQUENCE [LARGE SCALE GENOMIC DNA]</scope>
    <source>
        <strain evidence="7 8">M11/M66-122</strain>
    </source>
</reference>
<dbReference type="Gene3D" id="2.170.270.10">
    <property type="entry name" value="SET domain"/>
    <property type="match status" value="1"/>
</dbReference>
<evidence type="ECO:0000259" key="6">
    <source>
        <dbReference type="PROSITE" id="PS50865"/>
    </source>
</evidence>
<protein>
    <recommendedName>
        <fullName evidence="6">MYND-type domain-containing protein</fullName>
    </recommendedName>
</protein>
<organism evidence="7 8">
    <name type="scientific">Diatrype stigma</name>
    <dbReference type="NCBI Taxonomy" id="117547"/>
    <lineage>
        <taxon>Eukaryota</taxon>
        <taxon>Fungi</taxon>
        <taxon>Dikarya</taxon>
        <taxon>Ascomycota</taxon>
        <taxon>Pezizomycotina</taxon>
        <taxon>Sordariomycetes</taxon>
        <taxon>Xylariomycetidae</taxon>
        <taxon>Xylariales</taxon>
        <taxon>Diatrypaceae</taxon>
        <taxon>Diatrype</taxon>
    </lineage>
</organism>
<evidence type="ECO:0000256" key="3">
    <source>
        <dbReference type="ARBA" id="ARBA00022833"/>
    </source>
</evidence>
<dbReference type="Proteomes" id="UP001320420">
    <property type="component" value="Unassembled WGS sequence"/>
</dbReference>
<feature type="region of interest" description="Disordered" evidence="5">
    <location>
        <begin position="1"/>
        <end position="33"/>
    </location>
</feature>
<keyword evidence="1" id="KW-0479">Metal-binding</keyword>
<comment type="caution">
    <text evidence="7">The sequence shown here is derived from an EMBL/GenBank/DDBJ whole genome shotgun (WGS) entry which is preliminary data.</text>
</comment>
<dbReference type="GO" id="GO:0008270">
    <property type="term" value="F:zinc ion binding"/>
    <property type="evidence" value="ECO:0007669"/>
    <property type="project" value="UniProtKB-KW"/>
</dbReference>
<name>A0AAN9YJQ6_9PEZI</name>
<dbReference type="PROSITE" id="PS50865">
    <property type="entry name" value="ZF_MYND_2"/>
    <property type="match status" value="1"/>
</dbReference>
<proteinExistence type="predicted"/>
<accession>A0AAN9YJQ6</accession>
<keyword evidence="3" id="KW-0862">Zinc</keyword>
<dbReference type="InterPro" id="IPR046341">
    <property type="entry name" value="SET_dom_sf"/>
</dbReference>
<keyword evidence="8" id="KW-1185">Reference proteome</keyword>